<gene>
    <name evidence="2" type="ordered locus">Mbur_1210</name>
</gene>
<evidence type="ECO:0000313" key="3">
    <source>
        <dbReference type="Proteomes" id="UP000001979"/>
    </source>
</evidence>
<dbReference type="Pfam" id="PF09946">
    <property type="entry name" value="DUF2178"/>
    <property type="match status" value="1"/>
</dbReference>
<keyword evidence="3" id="KW-1185">Reference proteome</keyword>
<dbReference type="HOGENOM" id="CLU_1773176_0_0_2"/>
<accession>Q12WP4</accession>
<dbReference type="InterPro" id="IPR019235">
    <property type="entry name" value="DUF2178_TM"/>
</dbReference>
<protein>
    <submittedName>
        <fullName evidence="2">Uncharacterized protein</fullName>
    </submittedName>
</protein>
<keyword evidence="1" id="KW-0472">Membrane</keyword>
<feature type="transmembrane region" description="Helical" evidence="1">
    <location>
        <begin position="115"/>
        <end position="133"/>
    </location>
</feature>
<keyword evidence="1" id="KW-0812">Transmembrane</keyword>
<feature type="transmembrane region" description="Helical" evidence="1">
    <location>
        <begin position="25"/>
        <end position="44"/>
    </location>
</feature>
<proteinExistence type="predicted"/>
<feature type="transmembrane region" description="Helical" evidence="1">
    <location>
        <begin position="90"/>
        <end position="109"/>
    </location>
</feature>
<dbReference type="Proteomes" id="UP000001979">
    <property type="component" value="Chromosome"/>
</dbReference>
<dbReference type="AlphaFoldDB" id="Q12WP4"/>
<evidence type="ECO:0000256" key="1">
    <source>
        <dbReference type="SAM" id="Phobius"/>
    </source>
</evidence>
<dbReference type="EMBL" id="CP000300">
    <property type="protein sequence ID" value="ABE52132.1"/>
    <property type="molecule type" value="Genomic_DNA"/>
</dbReference>
<sequence>MLDICNMCPEALKQGRIIMERSNRIYLILNMIFGIAAIALYSYGDIIGGNMMASVVIGLSISYIIRKAMLKDEVKKDEMVKRISGMSSDITLYISIISIGLLTVVLHFFPTLFDVFEILAILLAVMLLSKIALQMYYTKMKDEIGF</sequence>
<reference evidence="3" key="1">
    <citation type="journal article" date="2009" name="ISME J.">
        <title>The genome sequence of the psychrophilic archaeon, Methanococcoides burtonii: the role of genome evolution in cold adaptation.</title>
        <authorList>
            <person name="Allen M.A."/>
            <person name="Lauro F.M."/>
            <person name="Williams T.J."/>
            <person name="Burg D."/>
            <person name="Siddiqui K.S."/>
            <person name="De Francisci D."/>
            <person name="Chong K.W."/>
            <person name="Pilak O."/>
            <person name="Chew H.H."/>
            <person name="De Maere M.Z."/>
            <person name="Ting L."/>
            <person name="Katrib M."/>
            <person name="Ng C."/>
            <person name="Sowers K.R."/>
            <person name="Galperin M.Y."/>
            <person name="Anderson I.J."/>
            <person name="Ivanova N."/>
            <person name="Dalin E."/>
            <person name="Martinez M."/>
            <person name="Lapidus A."/>
            <person name="Hauser L."/>
            <person name="Land M."/>
            <person name="Thomas T."/>
            <person name="Cavicchioli R."/>
        </authorList>
    </citation>
    <scope>NUCLEOTIDE SEQUENCE [LARGE SCALE GENOMIC DNA]</scope>
    <source>
        <strain evidence="3">DSM 6242 / NBRC 107633 / OCM 468 / ACE-M</strain>
    </source>
</reference>
<name>Q12WP4_METBU</name>
<feature type="transmembrane region" description="Helical" evidence="1">
    <location>
        <begin position="50"/>
        <end position="69"/>
    </location>
</feature>
<dbReference type="KEGG" id="mbu:Mbur_1210"/>
<keyword evidence="1" id="KW-1133">Transmembrane helix</keyword>
<evidence type="ECO:0000313" key="2">
    <source>
        <dbReference type="EMBL" id="ABE52132.1"/>
    </source>
</evidence>
<organism evidence="2 3">
    <name type="scientific">Methanococcoides burtonii (strain DSM 6242 / NBRC 107633 / OCM 468 / ACE-M)</name>
    <dbReference type="NCBI Taxonomy" id="259564"/>
    <lineage>
        <taxon>Archaea</taxon>
        <taxon>Methanobacteriati</taxon>
        <taxon>Methanobacteriota</taxon>
        <taxon>Stenosarchaea group</taxon>
        <taxon>Methanomicrobia</taxon>
        <taxon>Methanosarcinales</taxon>
        <taxon>Methanosarcinaceae</taxon>
        <taxon>Methanococcoides</taxon>
    </lineage>
</organism>